<evidence type="ECO:0000313" key="2">
    <source>
        <dbReference type="EMBL" id="VAX02681.1"/>
    </source>
</evidence>
<evidence type="ECO:0000259" key="1">
    <source>
        <dbReference type="Pfam" id="PF13435"/>
    </source>
</evidence>
<proteinExistence type="predicted"/>
<gene>
    <name evidence="2" type="ORF">MNBD_GAMMA20-1696</name>
</gene>
<dbReference type="EMBL" id="UOFU01000284">
    <property type="protein sequence ID" value="VAX02681.1"/>
    <property type="molecule type" value="Genomic_DNA"/>
</dbReference>
<dbReference type="Pfam" id="PF13435">
    <property type="entry name" value="Cytochrome_C554"/>
    <property type="match status" value="1"/>
</dbReference>
<dbReference type="Gene3D" id="1.10.1130.10">
    <property type="entry name" value="Flavocytochrome C3, Chain A"/>
    <property type="match status" value="1"/>
</dbReference>
<dbReference type="SUPFAM" id="SSF48695">
    <property type="entry name" value="Multiheme cytochromes"/>
    <property type="match status" value="1"/>
</dbReference>
<reference evidence="2" key="1">
    <citation type="submission" date="2018-06" db="EMBL/GenBank/DDBJ databases">
        <authorList>
            <person name="Zhirakovskaya E."/>
        </authorList>
    </citation>
    <scope>NUCLEOTIDE SEQUENCE</scope>
</reference>
<accession>A0A3B1ALT9</accession>
<dbReference type="InterPro" id="IPR036280">
    <property type="entry name" value="Multihaem_cyt_sf"/>
</dbReference>
<dbReference type="AlphaFoldDB" id="A0A3B1ALT9"/>
<sequence length="221" mass="23967">MRPLVTFLCLLATSLAIQAKELPRAESCGSCHVYNFDTWQDSTHANSAGSQEFRRCLEDYLEKEQTKNGTYCFECHAPGIVISGNAFTATNNIVKGKGHHDGVTCVMCHSVESVVNGQAVYDPGDIHGYHSVTDLKSVKRAALCSTCHDAYTSTSPAKEVIEPGFIESLMATLRGAVSTKSGIQTDHRFVAAVVANENHWACPGISFNDAPVEARTKGRQQ</sequence>
<organism evidence="2">
    <name type="scientific">hydrothermal vent metagenome</name>
    <dbReference type="NCBI Taxonomy" id="652676"/>
    <lineage>
        <taxon>unclassified sequences</taxon>
        <taxon>metagenomes</taxon>
        <taxon>ecological metagenomes</taxon>
    </lineage>
</organism>
<protein>
    <recommendedName>
        <fullName evidence="1">Cytochrome c-552/4 domain-containing protein</fullName>
    </recommendedName>
</protein>
<dbReference type="InterPro" id="IPR023155">
    <property type="entry name" value="Cyt_c-552/4"/>
</dbReference>
<name>A0A3B1ALT9_9ZZZZ</name>
<feature type="domain" description="Cytochrome c-552/4" evidence="1">
    <location>
        <begin position="28"/>
        <end position="110"/>
    </location>
</feature>